<dbReference type="Pfam" id="PF00903">
    <property type="entry name" value="Glyoxalase"/>
    <property type="match status" value="2"/>
</dbReference>
<dbReference type="PROSITE" id="PS00934">
    <property type="entry name" value="GLYOXALASE_I_1"/>
    <property type="match status" value="1"/>
</dbReference>
<keyword evidence="1" id="KW-0479">Metal-binding</keyword>
<name>A0A4R6USZ1_9ACTN</name>
<dbReference type="GO" id="GO:0004462">
    <property type="term" value="F:lactoylglutathione lyase activity"/>
    <property type="evidence" value="ECO:0007669"/>
    <property type="project" value="InterPro"/>
</dbReference>
<feature type="domain" description="VOC" evidence="2">
    <location>
        <begin position="177"/>
        <end position="293"/>
    </location>
</feature>
<comment type="caution">
    <text evidence="3">The sequence shown here is derived from an EMBL/GenBank/DDBJ whole genome shotgun (WGS) entry which is preliminary data.</text>
</comment>
<dbReference type="PANTHER" id="PTHR43279">
    <property type="entry name" value="CATECHOL-2,3-DIOXYGENASE"/>
    <property type="match status" value="1"/>
</dbReference>
<dbReference type="InterPro" id="IPR029068">
    <property type="entry name" value="Glyas_Bleomycin-R_OHBP_Dase"/>
</dbReference>
<feature type="domain" description="VOC" evidence="2">
    <location>
        <begin position="15"/>
        <end position="132"/>
    </location>
</feature>
<dbReference type="InterPro" id="IPR018146">
    <property type="entry name" value="Glyoxalase_1_CS"/>
</dbReference>
<protein>
    <submittedName>
        <fullName evidence="3">Catechol 2,3-dioxygenase</fullName>
    </submittedName>
</protein>
<evidence type="ECO:0000313" key="4">
    <source>
        <dbReference type="Proteomes" id="UP000295281"/>
    </source>
</evidence>
<dbReference type="Proteomes" id="UP000295281">
    <property type="component" value="Unassembled WGS sequence"/>
</dbReference>
<reference evidence="3 4" key="1">
    <citation type="submission" date="2019-03" db="EMBL/GenBank/DDBJ databases">
        <title>Genomic Encyclopedia of Type Strains, Phase IV (KMG-IV): sequencing the most valuable type-strain genomes for metagenomic binning, comparative biology and taxonomic classification.</title>
        <authorList>
            <person name="Goeker M."/>
        </authorList>
    </citation>
    <scope>NUCLEOTIDE SEQUENCE [LARGE SCALE GENOMIC DNA]</scope>
    <source>
        <strain evidence="3 4">DSM 46770</strain>
    </source>
</reference>
<gene>
    <name evidence="3" type="ORF">EV190_11330</name>
</gene>
<dbReference type="InterPro" id="IPR004360">
    <property type="entry name" value="Glyas_Fos-R_dOase_dom"/>
</dbReference>
<dbReference type="Gene3D" id="3.10.180.10">
    <property type="entry name" value="2,3-Dihydroxybiphenyl 1,2-Dioxygenase, domain 1"/>
    <property type="match status" value="2"/>
</dbReference>
<proteinExistence type="predicted"/>
<dbReference type="SUPFAM" id="SSF54593">
    <property type="entry name" value="Glyoxalase/Bleomycin resistance protein/Dihydroxybiphenyl dioxygenase"/>
    <property type="match status" value="2"/>
</dbReference>
<dbReference type="GO" id="GO:0046872">
    <property type="term" value="F:metal ion binding"/>
    <property type="evidence" value="ECO:0007669"/>
    <property type="project" value="UniProtKB-KW"/>
</dbReference>
<dbReference type="PROSITE" id="PS51819">
    <property type="entry name" value="VOC"/>
    <property type="match status" value="2"/>
</dbReference>
<keyword evidence="3" id="KW-0223">Dioxygenase</keyword>
<evidence type="ECO:0000259" key="2">
    <source>
        <dbReference type="PROSITE" id="PS51819"/>
    </source>
</evidence>
<organism evidence="3 4">
    <name type="scientific">Actinorugispora endophytica</name>
    <dbReference type="NCBI Taxonomy" id="1605990"/>
    <lineage>
        <taxon>Bacteria</taxon>
        <taxon>Bacillati</taxon>
        <taxon>Actinomycetota</taxon>
        <taxon>Actinomycetes</taxon>
        <taxon>Streptosporangiales</taxon>
        <taxon>Nocardiopsidaceae</taxon>
        <taxon>Actinorugispora</taxon>
    </lineage>
</organism>
<sequence length="293" mass="31806">MVMETKPDILAPQTTMSAVTLKVADLDVMTDFYQRGVGLTLLSQKGGRAALGRGAAPMVVLEHTPSLRHAPAGHAGLFHTAILFNRRSDLAAAVYSVATRFTTAFTGSSDHLVSQAFYFDDPEGNGVELYWDRPRDQWRWDGDHIRMDTVHLDPNRFLGENLADPGQAAAIGDAPLGVGHVHLKVGDIATAHLFYVETLGFEETAALGNQALFVSAGRYHHHVAMNTWQSRNAGPRTPALGLGQVSVEVPTADEVAAVAQRLRDRGVQYRHDGAVLTVDDPWRNLVRVSAPTA</sequence>
<dbReference type="AlphaFoldDB" id="A0A4R6USZ1"/>
<accession>A0A4R6USZ1</accession>
<dbReference type="CDD" id="cd16359">
    <property type="entry name" value="VOC_BsCatE_like_C"/>
    <property type="match status" value="1"/>
</dbReference>
<dbReference type="InterPro" id="IPR037523">
    <property type="entry name" value="VOC_core"/>
</dbReference>
<keyword evidence="4" id="KW-1185">Reference proteome</keyword>
<evidence type="ECO:0000256" key="1">
    <source>
        <dbReference type="ARBA" id="ARBA00022723"/>
    </source>
</evidence>
<evidence type="ECO:0000313" key="3">
    <source>
        <dbReference type="EMBL" id="TDQ50261.1"/>
    </source>
</evidence>
<dbReference type="EMBL" id="SNYN01000013">
    <property type="protein sequence ID" value="TDQ50261.1"/>
    <property type="molecule type" value="Genomic_DNA"/>
</dbReference>
<dbReference type="PANTHER" id="PTHR43279:SF1">
    <property type="entry name" value="CATECHOL-2,3-DIOXYGENASE"/>
    <property type="match status" value="1"/>
</dbReference>
<keyword evidence="3" id="KW-0560">Oxidoreductase</keyword>
<dbReference type="GO" id="GO:0051213">
    <property type="term" value="F:dioxygenase activity"/>
    <property type="evidence" value="ECO:0007669"/>
    <property type="project" value="UniProtKB-KW"/>
</dbReference>